<evidence type="ECO:0000256" key="1">
    <source>
        <dbReference type="ARBA" id="ARBA00000200"/>
    </source>
</evidence>
<dbReference type="UniPathway" id="UPA00056">
    <property type="reaction ID" value="UER00095"/>
</dbReference>
<dbReference type="STRING" id="1797727.A3B51_01505"/>
<dbReference type="Gene3D" id="3.30.1330.50">
    <property type="entry name" value="2-C-methyl-D-erythritol 2,4-cyclodiphosphate synthase"/>
    <property type="match status" value="1"/>
</dbReference>
<dbReference type="GO" id="GO:0046872">
    <property type="term" value="F:metal ion binding"/>
    <property type="evidence" value="ECO:0007669"/>
    <property type="project" value="UniProtKB-KW"/>
</dbReference>
<keyword evidence="6 8" id="KW-0414">Isoprene biosynthesis</keyword>
<dbReference type="EMBL" id="MFBQ01000044">
    <property type="protein sequence ID" value="OGE03830.1"/>
    <property type="molecule type" value="Genomic_DNA"/>
</dbReference>
<proteinExistence type="inferred from homology"/>
<dbReference type="InterPro" id="IPR036571">
    <property type="entry name" value="MECDP_synthase_sf"/>
</dbReference>
<reference evidence="10 11" key="1">
    <citation type="journal article" date="2016" name="Nat. Commun.">
        <title>Thousands of microbial genomes shed light on interconnected biogeochemical processes in an aquifer system.</title>
        <authorList>
            <person name="Anantharaman K."/>
            <person name="Brown C.T."/>
            <person name="Hug L.A."/>
            <person name="Sharon I."/>
            <person name="Castelle C.J."/>
            <person name="Probst A.J."/>
            <person name="Thomas B.C."/>
            <person name="Singh A."/>
            <person name="Wilkins M.J."/>
            <person name="Karaoz U."/>
            <person name="Brodie E.L."/>
            <person name="Williams K.H."/>
            <person name="Hubbard S.S."/>
            <person name="Banfield J.F."/>
        </authorList>
    </citation>
    <scope>NUCLEOTIDE SEQUENCE [LARGE SCALE GENOMIC DNA]</scope>
</reference>
<gene>
    <name evidence="10" type="ORF">A3B51_01505</name>
</gene>
<evidence type="ECO:0000256" key="2">
    <source>
        <dbReference type="ARBA" id="ARBA00001968"/>
    </source>
</evidence>
<comment type="caution">
    <text evidence="10">The sequence shown here is derived from an EMBL/GenBank/DDBJ whole genome shotgun (WGS) entry which is preliminary data.</text>
</comment>
<evidence type="ECO:0000313" key="10">
    <source>
        <dbReference type="EMBL" id="OGE03830.1"/>
    </source>
</evidence>
<evidence type="ECO:0000259" key="9">
    <source>
        <dbReference type="Pfam" id="PF02542"/>
    </source>
</evidence>
<dbReference type="InterPro" id="IPR003526">
    <property type="entry name" value="MECDP_synthase"/>
</dbReference>
<dbReference type="EC" id="4.6.1.12" evidence="4 8"/>
<evidence type="ECO:0000256" key="3">
    <source>
        <dbReference type="ARBA" id="ARBA00004709"/>
    </source>
</evidence>
<dbReference type="GO" id="GO:0019288">
    <property type="term" value="P:isopentenyl diphosphate biosynthetic process, methylerythritol 4-phosphate pathway"/>
    <property type="evidence" value="ECO:0007669"/>
    <property type="project" value="UniProtKB-UniPathway"/>
</dbReference>
<evidence type="ECO:0000313" key="11">
    <source>
        <dbReference type="Proteomes" id="UP000176780"/>
    </source>
</evidence>
<dbReference type="InterPro" id="IPR020555">
    <property type="entry name" value="MECDP_synthase_CS"/>
</dbReference>
<dbReference type="PROSITE" id="PS01350">
    <property type="entry name" value="ISPF"/>
    <property type="match status" value="1"/>
</dbReference>
<name>A0A1F5HI96_9BACT</name>
<dbReference type="PANTHER" id="PTHR43181">
    <property type="entry name" value="2-C-METHYL-D-ERYTHRITOL 2,4-CYCLODIPHOSPHATE SYNTHASE, CHLOROPLASTIC"/>
    <property type="match status" value="1"/>
</dbReference>
<dbReference type="PANTHER" id="PTHR43181:SF1">
    <property type="entry name" value="2-C-METHYL-D-ERYTHRITOL 2,4-CYCLODIPHOSPHATE SYNTHASE, CHLOROPLASTIC"/>
    <property type="match status" value="1"/>
</dbReference>
<organism evidence="10 11">
    <name type="scientific">Candidatus Curtissbacteria bacterium RIFCSPLOWO2_01_FULL_41_18</name>
    <dbReference type="NCBI Taxonomy" id="1797727"/>
    <lineage>
        <taxon>Bacteria</taxon>
        <taxon>Candidatus Curtissiibacteriota</taxon>
    </lineage>
</organism>
<evidence type="ECO:0000256" key="7">
    <source>
        <dbReference type="ARBA" id="ARBA00023239"/>
    </source>
</evidence>
<keyword evidence="7 8" id="KW-0456">Lyase</keyword>
<feature type="domain" description="2-C-methyl-D-erythritol 2,4-cyclodiphosphate synthase" evidence="9">
    <location>
        <begin position="3"/>
        <end position="156"/>
    </location>
</feature>
<evidence type="ECO:0000256" key="5">
    <source>
        <dbReference type="ARBA" id="ARBA00022723"/>
    </source>
</evidence>
<evidence type="ECO:0000256" key="6">
    <source>
        <dbReference type="ARBA" id="ARBA00023229"/>
    </source>
</evidence>
<evidence type="ECO:0000256" key="8">
    <source>
        <dbReference type="RuleBase" id="RU004395"/>
    </source>
</evidence>
<comment type="catalytic activity">
    <reaction evidence="1 8">
        <text>4-CDP-2-C-methyl-D-erythritol 2-phosphate = 2-C-methyl-D-erythritol 2,4-cyclic diphosphate + CMP</text>
        <dbReference type="Rhea" id="RHEA:23864"/>
        <dbReference type="ChEBI" id="CHEBI:57919"/>
        <dbReference type="ChEBI" id="CHEBI:58483"/>
        <dbReference type="ChEBI" id="CHEBI:60377"/>
        <dbReference type="EC" id="4.6.1.12"/>
    </reaction>
</comment>
<evidence type="ECO:0000256" key="4">
    <source>
        <dbReference type="ARBA" id="ARBA00012579"/>
    </source>
</evidence>
<dbReference type="GO" id="GO:0016114">
    <property type="term" value="P:terpenoid biosynthetic process"/>
    <property type="evidence" value="ECO:0007669"/>
    <property type="project" value="InterPro"/>
</dbReference>
<comment type="similarity">
    <text evidence="8">Belongs to the IspF family.</text>
</comment>
<dbReference type="AlphaFoldDB" id="A0A1F5HI96"/>
<comment type="cofactor">
    <cofactor evidence="2">
        <name>a divalent metal cation</name>
        <dbReference type="ChEBI" id="CHEBI:60240"/>
    </cofactor>
</comment>
<dbReference type="Pfam" id="PF02542">
    <property type="entry name" value="YgbB"/>
    <property type="match status" value="1"/>
</dbReference>
<dbReference type="SUPFAM" id="SSF69765">
    <property type="entry name" value="IpsF-like"/>
    <property type="match status" value="1"/>
</dbReference>
<dbReference type="CDD" id="cd00554">
    <property type="entry name" value="MECDP_synthase"/>
    <property type="match status" value="1"/>
</dbReference>
<comment type="pathway">
    <text evidence="3">Isoprenoid biosynthesis; isopentenyl diphosphate biosynthesis via DXP pathway; isopentenyl diphosphate from 1-deoxy-D-xylulose 5-phosphate: step 4/6.</text>
</comment>
<protein>
    <recommendedName>
        <fullName evidence="4 8">2-C-methyl-D-erythritol 2,4-cyclodiphosphate synthase</fullName>
        <ecNumber evidence="4 8">4.6.1.12</ecNumber>
    </recommendedName>
</protein>
<keyword evidence="5" id="KW-0479">Metal-binding</keyword>
<dbReference type="Proteomes" id="UP000176780">
    <property type="component" value="Unassembled WGS sequence"/>
</dbReference>
<sequence>MGRVGIGQDSHRFAKGKRSLILGGVKLSDSGGLTGNSDADVILHSLSNALSSAIGGDSLSTWFDEMVEKGVKDSQKSVEYIFQKIKGEKYRVENVSIAVEAKKPYIELTVAAKMKETIASLLEINTKQVGITFTSGEGLTPFGRGLGIQSISTVLLSKNISK</sequence>
<dbReference type="GO" id="GO:0008685">
    <property type="term" value="F:2-C-methyl-D-erythritol 2,4-cyclodiphosphate synthase activity"/>
    <property type="evidence" value="ECO:0007669"/>
    <property type="project" value="UniProtKB-EC"/>
</dbReference>
<dbReference type="NCBIfam" id="TIGR00151">
    <property type="entry name" value="ispF"/>
    <property type="match status" value="1"/>
</dbReference>
<accession>A0A1F5HI96</accession>